<gene>
    <name evidence="2" type="ORF">DERYTH_LOCUS1170</name>
</gene>
<reference evidence="2" key="1">
    <citation type="submission" date="2021-06" db="EMBL/GenBank/DDBJ databases">
        <authorList>
            <person name="Kallberg Y."/>
            <person name="Tangrot J."/>
            <person name="Rosling A."/>
        </authorList>
    </citation>
    <scope>NUCLEOTIDE SEQUENCE</scope>
    <source>
        <strain evidence="2">MA453B</strain>
    </source>
</reference>
<keyword evidence="3" id="KW-1185">Reference proteome</keyword>
<evidence type="ECO:0000256" key="1">
    <source>
        <dbReference type="SAM" id="MobiDB-lite"/>
    </source>
</evidence>
<dbReference type="AlphaFoldDB" id="A0A9N8YYR7"/>
<accession>A0A9N8YYR7</accession>
<feature type="region of interest" description="Disordered" evidence="1">
    <location>
        <begin position="26"/>
        <end position="65"/>
    </location>
</feature>
<protein>
    <submittedName>
        <fullName evidence="2">13503_t:CDS:1</fullName>
    </submittedName>
</protein>
<dbReference type="EMBL" id="CAJVPY010000307">
    <property type="protein sequence ID" value="CAG8464619.1"/>
    <property type="molecule type" value="Genomic_DNA"/>
</dbReference>
<feature type="compositionally biased region" description="Basic and acidic residues" evidence="1">
    <location>
        <begin position="26"/>
        <end position="41"/>
    </location>
</feature>
<dbReference type="Proteomes" id="UP000789405">
    <property type="component" value="Unassembled WGS sequence"/>
</dbReference>
<proteinExistence type="predicted"/>
<sequence>MASVTNFIENIYIDDPFLLDDNIEAESSHENSHINESDNLKTSDSLQAEAVVGDRGYQDEQNEQD</sequence>
<evidence type="ECO:0000313" key="2">
    <source>
        <dbReference type="EMBL" id="CAG8464619.1"/>
    </source>
</evidence>
<name>A0A9N8YYR7_9GLOM</name>
<comment type="caution">
    <text evidence="2">The sequence shown here is derived from an EMBL/GenBank/DDBJ whole genome shotgun (WGS) entry which is preliminary data.</text>
</comment>
<evidence type="ECO:0000313" key="3">
    <source>
        <dbReference type="Proteomes" id="UP000789405"/>
    </source>
</evidence>
<organism evidence="2 3">
    <name type="scientific">Dentiscutata erythropus</name>
    <dbReference type="NCBI Taxonomy" id="1348616"/>
    <lineage>
        <taxon>Eukaryota</taxon>
        <taxon>Fungi</taxon>
        <taxon>Fungi incertae sedis</taxon>
        <taxon>Mucoromycota</taxon>
        <taxon>Glomeromycotina</taxon>
        <taxon>Glomeromycetes</taxon>
        <taxon>Diversisporales</taxon>
        <taxon>Gigasporaceae</taxon>
        <taxon>Dentiscutata</taxon>
    </lineage>
</organism>